<name>A0ABV6VSV0_9ACTN</name>
<evidence type="ECO:0000313" key="2">
    <source>
        <dbReference type="Proteomes" id="UP001592531"/>
    </source>
</evidence>
<dbReference type="RefSeq" id="WP_380534395.1">
    <property type="nucleotide sequence ID" value="NZ_JBHFAB010000005.1"/>
</dbReference>
<sequence length="194" mass="20302">MPVSVLRSADRVPAVWKNGGGVTREIASWPRDAGLDGFDWRISLAEVAAGGPFSAFPGVDRVITVVDGAGMELTVDGVPRLLPERHRPFAFPGDADTDCRLLDGPVTDFNVMTRRDRVRATVRIVGAAPLPAVAAGRAVVLVVLQGRMRFGDILLGRHDAVLTRGTGVTGPASVVCEDGAGVAALVTLDDITGP</sequence>
<dbReference type="CDD" id="cd20293">
    <property type="entry name" value="cupin_HutD_N"/>
    <property type="match status" value="1"/>
</dbReference>
<accession>A0ABV6VSV0</accession>
<dbReference type="PANTHER" id="PTHR37943">
    <property type="entry name" value="PROTEIN VES"/>
    <property type="match status" value="1"/>
</dbReference>
<proteinExistence type="predicted"/>
<evidence type="ECO:0000313" key="1">
    <source>
        <dbReference type="EMBL" id="MFC1416832.1"/>
    </source>
</evidence>
<comment type="caution">
    <text evidence="1">The sequence shown here is derived from an EMBL/GenBank/DDBJ whole genome shotgun (WGS) entry which is preliminary data.</text>
</comment>
<protein>
    <submittedName>
        <fullName evidence="1">HutD family protein</fullName>
    </submittedName>
</protein>
<dbReference type="PANTHER" id="PTHR37943:SF1">
    <property type="entry name" value="PROTEIN VES"/>
    <property type="match status" value="1"/>
</dbReference>
<dbReference type="Proteomes" id="UP001592531">
    <property type="component" value="Unassembled WGS sequence"/>
</dbReference>
<dbReference type="Gene3D" id="2.60.120.10">
    <property type="entry name" value="Jelly Rolls"/>
    <property type="match status" value="1"/>
</dbReference>
<dbReference type="Pfam" id="PF05962">
    <property type="entry name" value="HutD"/>
    <property type="match status" value="1"/>
</dbReference>
<keyword evidence="2" id="KW-1185">Reference proteome</keyword>
<dbReference type="EMBL" id="JBHFAB010000005">
    <property type="protein sequence ID" value="MFC1416832.1"/>
    <property type="molecule type" value="Genomic_DNA"/>
</dbReference>
<reference evidence="1 2" key="1">
    <citation type="submission" date="2024-09" db="EMBL/GenBank/DDBJ databases">
        <authorList>
            <person name="Lee S.D."/>
        </authorList>
    </citation>
    <scope>NUCLEOTIDE SEQUENCE [LARGE SCALE GENOMIC DNA]</scope>
    <source>
        <strain evidence="1 2">N8-3</strain>
    </source>
</reference>
<gene>
    <name evidence="1" type="ORF">ACEZDE_09265</name>
</gene>
<dbReference type="InterPro" id="IPR014710">
    <property type="entry name" value="RmlC-like_jellyroll"/>
</dbReference>
<organism evidence="1 2">
    <name type="scientific">Streptacidiphilus cavernicola</name>
    <dbReference type="NCBI Taxonomy" id="3342716"/>
    <lineage>
        <taxon>Bacteria</taxon>
        <taxon>Bacillati</taxon>
        <taxon>Actinomycetota</taxon>
        <taxon>Actinomycetes</taxon>
        <taxon>Kitasatosporales</taxon>
        <taxon>Streptomycetaceae</taxon>
        <taxon>Streptacidiphilus</taxon>
    </lineage>
</organism>
<dbReference type="InterPro" id="IPR010282">
    <property type="entry name" value="Uncharacterised_HutD/Ves"/>
</dbReference>
<dbReference type="SUPFAM" id="SSF51182">
    <property type="entry name" value="RmlC-like cupins"/>
    <property type="match status" value="1"/>
</dbReference>
<dbReference type="InterPro" id="IPR011051">
    <property type="entry name" value="RmlC_Cupin_sf"/>
</dbReference>